<sequence>VRCKKRLRGKSETWKTQSLILSHEVAQGEAKPKTTHTHTHKITLEAWSTDTRLELGFGSPAY</sequence>
<accession>A0A9P7QTF9</accession>
<dbReference type="AlphaFoldDB" id="A0A9P7QTF9"/>
<dbReference type="Proteomes" id="UP000699042">
    <property type="component" value="Unassembled WGS sequence"/>
</dbReference>
<evidence type="ECO:0000313" key="1">
    <source>
        <dbReference type="EMBL" id="KAG7041235.1"/>
    </source>
</evidence>
<name>A0A9P7QTF9_9PEZI</name>
<dbReference type="EMBL" id="JAESDN010000016">
    <property type="protein sequence ID" value="KAG7041235.1"/>
    <property type="molecule type" value="Genomic_DNA"/>
</dbReference>
<feature type="non-terminal residue" evidence="1">
    <location>
        <position position="1"/>
    </location>
</feature>
<comment type="caution">
    <text evidence="1">The sequence shown here is derived from an EMBL/GenBank/DDBJ whole genome shotgun (WGS) entry which is preliminary data.</text>
</comment>
<reference evidence="1" key="1">
    <citation type="submission" date="2021-05" db="EMBL/GenBank/DDBJ databases">
        <title>Comparative genomics of three Colletotrichum scovillei strains and genetic complementation revealed genes involved fungal growth and virulence on chili pepper.</title>
        <authorList>
            <person name="Hsieh D.-K."/>
            <person name="Chuang S.-C."/>
            <person name="Chen C.-Y."/>
            <person name="Chao Y.-T."/>
            <person name="Lu M.-Y.J."/>
            <person name="Lee M.-H."/>
            <person name="Shih M.-C."/>
        </authorList>
    </citation>
    <scope>NUCLEOTIDE SEQUENCE</scope>
    <source>
        <strain evidence="1">Coll-153</strain>
    </source>
</reference>
<protein>
    <submittedName>
        <fullName evidence="1">Uncharacterized protein</fullName>
    </submittedName>
</protein>
<keyword evidence="2" id="KW-1185">Reference proteome</keyword>
<organism evidence="1 2">
    <name type="scientific">Colletotrichum scovillei</name>
    <dbReference type="NCBI Taxonomy" id="1209932"/>
    <lineage>
        <taxon>Eukaryota</taxon>
        <taxon>Fungi</taxon>
        <taxon>Dikarya</taxon>
        <taxon>Ascomycota</taxon>
        <taxon>Pezizomycotina</taxon>
        <taxon>Sordariomycetes</taxon>
        <taxon>Hypocreomycetidae</taxon>
        <taxon>Glomerellales</taxon>
        <taxon>Glomerellaceae</taxon>
        <taxon>Colletotrichum</taxon>
        <taxon>Colletotrichum acutatum species complex</taxon>
    </lineage>
</organism>
<gene>
    <name evidence="1" type="ORF">JMJ77_008938</name>
</gene>
<proteinExistence type="predicted"/>
<evidence type="ECO:0000313" key="2">
    <source>
        <dbReference type="Proteomes" id="UP000699042"/>
    </source>
</evidence>